<dbReference type="SUPFAM" id="SSF55920">
    <property type="entry name" value="Creatinase/aminopeptidase"/>
    <property type="match status" value="1"/>
</dbReference>
<evidence type="ECO:0000259" key="3">
    <source>
        <dbReference type="Pfam" id="PF00557"/>
    </source>
</evidence>
<reference evidence="4 5" key="1">
    <citation type="journal article" date="2019" name="Sci. Rep.">
        <title>Colletotrichum shisoi sp. nov., an anthracnose pathogen of Perilla frutescens in Japan: molecular phylogenetic, morphological and genomic evidence.</title>
        <authorList>
            <person name="Gan P."/>
            <person name="Tsushima A."/>
            <person name="Hiroyama R."/>
            <person name="Narusaka M."/>
            <person name="Takano Y."/>
            <person name="Narusaka Y."/>
            <person name="Kawaradani M."/>
            <person name="Damm U."/>
            <person name="Shirasu K."/>
        </authorList>
    </citation>
    <scope>NUCLEOTIDE SEQUENCE [LARGE SCALE GENOMIC DNA]</scope>
    <source>
        <strain evidence="4 5">PG-2018a</strain>
    </source>
</reference>
<dbReference type="CDD" id="cd01089">
    <property type="entry name" value="PA2G4-like"/>
    <property type="match status" value="1"/>
</dbReference>
<protein>
    <submittedName>
        <fullName evidence="4">Curved DNA-binding protein</fullName>
    </submittedName>
</protein>
<dbReference type="InterPro" id="IPR036005">
    <property type="entry name" value="Creatinase/aminopeptidase-like"/>
</dbReference>
<sequence>MANSVIDYTLNNPDTLTKYKTAAQISEKVLAAVAELIVPGEKIVAICEKGDKLIEEELAKVYRGKKVNKGFSHPTTVSPASFVTPYTPLTTDEAEANAEIKEGEPIKIQLGAQIDGFGSIVCDTVIAANKDKSGEEITGRSADLILANYYANELLLRLMIPPGLLASGTDEEKAKAASAKAPTQQKITSLLEKVVKSYDCNLVESTTSWLFERNEIEGKKKIVLAPAEGTKGDGVPEIGEVWGVEMGVSLGAGKIKTYDQRTTLHRRTTTNYGLKRPTSRKILSEVQKKFGTFPFSLRQLEDERDAKSGVVECVRGNVFRAYEVVGDKDNSPVARYLSTIAITKNGITKLGAPPALDLNKVKSDKKIEDEEVLKILEQPLSRNTGKSKNKNKKKKKPAKKAAAGGDEEEDSDE</sequence>
<dbReference type="GO" id="GO:0003677">
    <property type="term" value="F:DNA binding"/>
    <property type="evidence" value="ECO:0007669"/>
    <property type="project" value="UniProtKB-KW"/>
</dbReference>
<dbReference type="InterPro" id="IPR047113">
    <property type="entry name" value="PA2G4/ARX1"/>
</dbReference>
<comment type="caution">
    <text evidence="4">The sequence shown here is derived from an EMBL/GenBank/DDBJ whole genome shotgun (WGS) entry which is preliminary data.</text>
</comment>
<dbReference type="SUPFAM" id="SSF46785">
    <property type="entry name" value="Winged helix' DNA-binding domain"/>
    <property type="match status" value="1"/>
</dbReference>
<dbReference type="InterPro" id="IPR000994">
    <property type="entry name" value="Pept_M24"/>
</dbReference>
<evidence type="ECO:0000256" key="2">
    <source>
        <dbReference type="SAM" id="MobiDB-lite"/>
    </source>
</evidence>
<dbReference type="Gene3D" id="1.10.10.10">
    <property type="entry name" value="Winged helix-like DNA-binding domain superfamily/Winged helix DNA-binding domain"/>
    <property type="match status" value="1"/>
</dbReference>
<organism evidence="4 5">
    <name type="scientific">Colletotrichum shisoi</name>
    <dbReference type="NCBI Taxonomy" id="2078593"/>
    <lineage>
        <taxon>Eukaryota</taxon>
        <taxon>Fungi</taxon>
        <taxon>Dikarya</taxon>
        <taxon>Ascomycota</taxon>
        <taxon>Pezizomycotina</taxon>
        <taxon>Sordariomycetes</taxon>
        <taxon>Hypocreomycetidae</taxon>
        <taxon>Glomerellales</taxon>
        <taxon>Glomerellaceae</taxon>
        <taxon>Colletotrichum</taxon>
        <taxon>Colletotrichum destructivum species complex</taxon>
    </lineage>
</organism>
<keyword evidence="4" id="KW-0238">DNA-binding</keyword>
<feature type="non-terminal residue" evidence="4">
    <location>
        <position position="413"/>
    </location>
</feature>
<dbReference type="Gene3D" id="3.90.230.10">
    <property type="entry name" value="Creatinase/methionine aminopeptidase superfamily"/>
    <property type="match status" value="1"/>
</dbReference>
<keyword evidence="5" id="KW-1185">Reference proteome</keyword>
<gene>
    <name evidence="4" type="primary">Cdb4</name>
    <name evidence="4" type="ORF">CSHISOI_02386</name>
</gene>
<evidence type="ECO:0000313" key="4">
    <source>
        <dbReference type="EMBL" id="TQN73093.1"/>
    </source>
</evidence>
<dbReference type="PANTHER" id="PTHR10804:SF11">
    <property type="entry name" value="PROLIFERATION-ASSOCIATED PROTEIN 2G4"/>
    <property type="match status" value="1"/>
</dbReference>
<dbReference type="PANTHER" id="PTHR10804">
    <property type="entry name" value="PROTEASE FAMILY M24 METHIONYL AMINOPEPTIDASE, AMINOPEPTIDASE P"/>
    <property type="match status" value="1"/>
</dbReference>
<feature type="compositionally biased region" description="Basic residues" evidence="2">
    <location>
        <begin position="385"/>
        <end position="399"/>
    </location>
</feature>
<dbReference type="FunFam" id="3.90.230.10:FF:000016">
    <property type="entry name" value="Putative curved dna-binding protein"/>
    <property type="match status" value="1"/>
</dbReference>
<dbReference type="AlphaFoldDB" id="A0A5Q4C164"/>
<evidence type="ECO:0000313" key="5">
    <source>
        <dbReference type="Proteomes" id="UP000326340"/>
    </source>
</evidence>
<feature type="region of interest" description="Disordered" evidence="2">
    <location>
        <begin position="376"/>
        <end position="413"/>
    </location>
</feature>
<dbReference type="Pfam" id="PF00557">
    <property type="entry name" value="Peptidase_M24"/>
    <property type="match status" value="1"/>
</dbReference>
<name>A0A5Q4C164_9PEZI</name>
<dbReference type="EMBL" id="PUHP01000121">
    <property type="protein sequence ID" value="TQN73093.1"/>
    <property type="molecule type" value="Genomic_DNA"/>
</dbReference>
<dbReference type="InterPro" id="IPR036390">
    <property type="entry name" value="WH_DNA-bd_sf"/>
</dbReference>
<dbReference type="FunFam" id="1.10.10.10:FF:000029">
    <property type="entry name" value="Proliferation-associated 2G4, a"/>
    <property type="match status" value="1"/>
</dbReference>
<dbReference type="Proteomes" id="UP000326340">
    <property type="component" value="Unassembled WGS sequence"/>
</dbReference>
<dbReference type="OrthoDB" id="5876363at2759"/>
<evidence type="ECO:0000256" key="1">
    <source>
        <dbReference type="ARBA" id="ARBA00007319"/>
    </source>
</evidence>
<dbReference type="InterPro" id="IPR036388">
    <property type="entry name" value="WH-like_DNA-bd_sf"/>
</dbReference>
<proteinExistence type="inferred from homology"/>
<feature type="domain" description="Peptidase M24" evidence="3">
    <location>
        <begin position="18"/>
        <end position="132"/>
    </location>
</feature>
<accession>A0A5Q4C164</accession>
<comment type="similarity">
    <text evidence="1">Belongs to the peptidase M24 family.</text>
</comment>